<comment type="similarity">
    <text evidence="2 11">Belongs to the class-II aminoacyl-tRNA synthetase family.</text>
</comment>
<evidence type="ECO:0000313" key="14">
    <source>
        <dbReference type="Proteomes" id="UP000271849"/>
    </source>
</evidence>
<dbReference type="HAMAP" id="MF_00255">
    <property type="entry name" value="Gly_tRNA_synth_beta"/>
    <property type="match status" value="1"/>
</dbReference>
<keyword evidence="6 11" id="KW-0547">Nucleotide-binding</keyword>
<dbReference type="PROSITE" id="PS50861">
    <property type="entry name" value="AA_TRNA_LIGASE_II_GLYAB"/>
    <property type="match status" value="1"/>
</dbReference>
<dbReference type="EC" id="6.1.1.14" evidence="11"/>
<evidence type="ECO:0000259" key="12">
    <source>
        <dbReference type="Pfam" id="PF05746"/>
    </source>
</evidence>
<dbReference type="STRING" id="1921549.GCA_900128825_00092"/>
<gene>
    <name evidence="11 13" type="primary">glyS</name>
    <name evidence="13" type="ORF">BUCINSTRO3249_0092</name>
</gene>
<comment type="subcellular location">
    <subcellularLocation>
        <location evidence="1 11">Cytoplasm</location>
    </subcellularLocation>
</comment>
<dbReference type="EMBL" id="LR025085">
    <property type="protein sequence ID" value="VAX76345.1"/>
    <property type="molecule type" value="Genomic_DNA"/>
</dbReference>
<evidence type="ECO:0000256" key="7">
    <source>
        <dbReference type="ARBA" id="ARBA00022840"/>
    </source>
</evidence>
<name>A0A3B1E061_9GAMM</name>
<dbReference type="InterPro" id="IPR006194">
    <property type="entry name" value="Gly-tRNA-synth_heterodimer"/>
</dbReference>
<evidence type="ECO:0000256" key="9">
    <source>
        <dbReference type="ARBA" id="ARBA00023146"/>
    </source>
</evidence>
<dbReference type="Pfam" id="PF05746">
    <property type="entry name" value="DALR_1"/>
    <property type="match status" value="1"/>
</dbReference>
<proteinExistence type="inferred from homology"/>
<accession>A0A3B1E061</accession>
<dbReference type="Proteomes" id="UP000271849">
    <property type="component" value="Chromosome"/>
</dbReference>
<dbReference type="GO" id="GO:0004814">
    <property type="term" value="F:arginine-tRNA ligase activity"/>
    <property type="evidence" value="ECO:0007669"/>
    <property type="project" value="InterPro"/>
</dbReference>
<dbReference type="GO" id="GO:0004820">
    <property type="term" value="F:glycine-tRNA ligase activity"/>
    <property type="evidence" value="ECO:0007669"/>
    <property type="project" value="UniProtKB-UniRule"/>
</dbReference>
<dbReference type="InterPro" id="IPR015944">
    <property type="entry name" value="Gly-tRNA-synth_bsu"/>
</dbReference>
<keyword evidence="7 11" id="KW-0067">ATP-binding</keyword>
<evidence type="ECO:0000256" key="11">
    <source>
        <dbReference type="HAMAP-Rule" id="MF_00255"/>
    </source>
</evidence>
<dbReference type="PRINTS" id="PR01045">
    <property type="entry name" value="TRNASYNTHGB"/>
</dbReference>
<reference evidence="14" key="1">
    <citation type="submission" date="2018-09" db="EMBL/GenBank/DDBJ databases">
        <authorList>
            <person name="Manzano-Marin A."/>
            <person name="Manzano-Marin A."/>
        </authorList>
    </citation>
    <scope>NUCLEOTIDE SEQUENCE [LARGE SCALE GENOMIC DNA]</scope>
    <source>
        <strain evidence="14">BuCistrobi</strain>
    </source>
</reference>
<evidence type="ECO:0000256" key="3">
    <source>
        <dbReference type="ARBA" id="ARBA00011209"/>
    </source>
</evidence>
<evidence type="ECO:0000256" key="4">
    <source>
        <dbReference type="ARBA" id="ARBA00022490"/>
    </source>
</evidence>
<evidence type="ECO:0000256" key="5">
    <source>
        <dbReference type="ARBA" id="ARBA00022598"/>
    </source>
</evidence>
<dbReference type="GO" id="GO:0005829">
    <property type="term" value="C:cytosol"/>
    <property type="evidence" value="ECO:0007669"/>
    <property type="project" value="TreeGrafter"/>
</dbReference>
<evidence type="ECO:0000256" key="6">
    <source>
        <dbReference type="ARBA" id="ARBA00022741"/>
    </source>
</evidence>
<keyword evidence="8 11" id="KW-0648">Protein biosynthesis</keyword>
<comment type="subunit">
    <text evidence="3 11">Tetramer of two alpha and two beta subunits.</text>
</comment>
<dbReference type="Pfam" id="PF02092">
    <property type="entry name" value="tRNA_synt_2f"/>
    <property type="match status" value="1"/>
</dbReference>
<evidence type="ECO:0000256" key="1">
    <source>
        <dbReference type="ARBA" id="ARBA00004496"/>
    </source>
</evidence>
<dbReference type="PANTHER" id="PTHR30075">
    <property type="entry name" value="GLYCYL-TRNA SYNTHETASE"/>
    <property type="match status" value="1"/>
</dbReference>
<dbReference type="GO" id="GO:0005524">
    <property type="term" value="F:ATP binding"/>
    <property type="evidence" value="ECO:0007669"/>
    <property type="project" value="UniProtKB-UniRule"/>
</dbReference>
<evidence type="ECO:0000256" key="10">
    <source>
        <dbReference type="ARBA" id="ARBA00047937"/>
    </source>
</evidence>
<keyword evidence="4 11" id="KW-0963">Cytoplasm</keyword>
<keyword evidence="9 11" id="KW-0030">Aminoacyl-tRNA synthetase</keyword>
<evidence type="ECO:0000256" key="2">
    <source>
        <dbReference type="ARBA" id="ARBA00008226"/>
    </source>
</evidence>
<dbReference type="OrthoDB" id="9775440at2"/>
<protein>
    <recommendedName>
        <fullName evidence="11">Glycine--tRNA ligase beta subunit</fullName>
        <ecNumber evidence="11">6.1.1.14</ecNumber>
    </recommendedName>
    <alternativeName>
        <fullName evidence="11">Glycyl-tRNA synthetase beta subunit</fullName>
        <shortName evidence="11">GlyRS</shortName>
    </alternativeName>
</protein>
<evidence type="ECO:0000256" key="8">
    <source>
        <dbReference type="ARBA" id="ARBA00022917"/>
    </source>
</evidence>
<dbReference type="GO" id="GO:0006426">
    <property type="term" value="P:glycyl-tRNA aminoacylation"/>
    <property type="evidence" value="ECO:0007669"/>
    <property type="project" value="UniProtKB-UniRule"/>
</dbReference>
<dbReference type="InterPro" id="IPR008909">
    <property type="entry name" value="DALR_anticod-bd"/>
</dbReference>
<feature type="domain" description="DALR anticodon binding" evidence="12">
    <location>
        <begin position="581"/>
        <end position="684"/>
    </location>
</feature>
<comment type="catalytic activity">
    <reaction evidence="10 11">
        <text>tRNA(Gly) + glycine + ATP = glycyl-tRNA(Gly) + AMP + diphosphate</text>
        <dbReference type="Rhea" id="RHEA:16013"/>
        <dbReference type="Rhea" id="RHEA-COMP:9664"/>
        <dbReference type="Rhea" id="RHEA-COMP:9683"/>
        <dbReference type="ChEBI" id="CHEBI:30616"/>
        <dbReference type="ChEBI" id="CHEBI:33019"/>
        <dbReference type="ChEBI" id="CHEBI:57305"/>
        <dbReference type="ChEBI" id="CHEBI:78442"/>
        <dbReference type="ChEBI" id="CHEBI:78522"/>
        <dbReference type="ChEBI" id="CHEBI:456215"/>
        <dbReference type="EC" id="6.1.1.14"/>
    </reaction>
</comment>
<dbReference type="AlphaFoldDB" id="A0A3B1E061"/>
<organism evidence="13 14">
    <name type="scientific">Buchnera aphidicola</name>
    <name type="common">Cinara strobi</name>
    <dbReference type="NCBI Taxonomy" id="1921549"/>
    <lineage>
        <taxon>Bacteria</taxon>
        <taxon>Pseudomonadati</taxon>
        <taxon>Pseudomonadota</taxon>
        <taxon>Gammaproteobacteria</taxon>
        <taxon>Enterobacterales</taxon>
        <taxon>Erwiniaceae</taxon>
        <taxon>Buchnera</taxon>
    </lineage>
</organism>
<dbReference type="PANTHER" id="PTHR30075:SF2">
    <property type="entry name" value="GLYCINE--TRNA LIGASE, CHLOROPLASTIC_MITOCHONDRIAL 2"/>
    <property type="match status" value="1"/>
</dbReference>
<keyword evidence="5 11" id="KW-0436">Ligase</keyword>
<dbReference type="SUPFAM" id="SSF109604">
    <property type="entry name" value="HD-domain/PDEase-like"/>
    <property type="match status" value="1"/>
</dbReference>
<dbReference type="GO" id="GO:0006420">
    <property type="term" value="P:arginyl-tRNA aminoacylation"/>
    <property type="evidence" value="ECO:0007669"/>
    <property type="project" value="InterPro"/>
</dbReference>
<dbReference type="NCBIfam" id="TIGR00211">
    <property type="entry name" value="glyS"/>
    <property type="match status" value="1"/>
</dbReference>
<sequence>MNPKILLIEIQTEDLPSKELSNIAKFFYSFIKKDLKKNQINYQSISLFYTTKKIALKIFSLSYIPKIRYIKKIGPLVEKSFNKKKTFTPLALNWIKSNNIQKEKVKKITIKKKKYLLYLKKKENVSLKKVLKKIIPNAIIHIPLKKSMSWGVNTIRFSRPIRNIMVLLNEKLISLNLVNISSKNISYGHFLLSPKKIFFNHANEYSVELFKKKYIMIDYFERKENILNQIKNLEKSSITSVNINEKLLHEITASIEWPKAYLGKFKKKYLNIPEEIITYIIEDNQKYFPLYEKNTKKITNNFIFISNIETTNSKKIIQENEQVLCSKLDNINFFLKKDQKISFSKRLILLKKISFQKRIGTMYDKTLRIIEISEYIANIIHADILLTKRAAQLSKCDLTTNIITECTALQGVVGMRYALMHQEKKIVAIAIKEHYFPNFSESKLPKRNISCALSIADKIDTITGIFTIGKIPKKNKDPFALRRAAIGIIRIITKKKFNINLPDLIEKSLNLYKNSQENPELKPLILNFIYSRYKSLYLKKNYDKQVIDSVLSLKLVNLIDINKRIKTINKFKKKNNIENILSTYKRISNLLSKKDKKIKIIKINSFNLQYTQEITKYEKILIKLIKKIQKKIHPVNKIDYLILLKDIQELCYPIEKFFKNSFIYDKNIKKRSFRIFLLKKIQKIFLYITDFSYLYY</sequence>
<evidence type="ECO:0000313" key="13">
    <source>
        <dbReference type="EMBL" id="VAX76345.1"/>
    </source>
</evidence>
<dbReference type="RefSeq" id="WP_158348981.1">
    <property type="nucleotide sequence ID" value="NZ_LR025085.1"/>
</dbReference>